<dbReference type="GO" id="GO:0004519">
    <property type="term" value="F:endonuclease activity"/>
    <property type="evidence" value="ECO:0007669"/>
    <property type="project" value="InterPro"/>
</dbReference>
<dbReference type="PRINTS" id="PR00379">
    <property type="entry name" value="INTEIN"/>
</dbReference>
<dbReference type="NCBIfam" id="TIGR01443">
    <property type="entry name" value="intein_Cterm"/>
    <property type="match status" value="1"/>
</dbReference>
<evidence type="ECO:0000256" key="1">
    <source>
        <dbReference type="ARBA" id="ARBA00022813"/>
    </source>
</evidence>
<dbReference type="SUPFAM" id="SSF55608">
    <property type="entry name" value="Homing endonucleases"/>
    <property type="match status" value="1"/>
</dbReference>
<dbReference type="EMBL" id="MT144630">
    <property type="protein sequence ID" value="QJH95829.1"/>
    <property type="molecule type" value="Genomic_DNA"/>
</dbReference>
<dbReference type="AlphaFoldDB" id="A0A6M3XDU5"/>
<dbReference type="PROSITE" id="PS50819">
    <property type="entry name" value="INTEIN_ENDONUCLEASE"/>
    <property type="match status" value="1"/>
</dbReference>
<dbReference type="InterPro" id="IPR030934">
    <property type="entry name" value="Intein_C"/>
</dbReference>
<accession>A0A6M3XDU5</accession>
<gene>
    <name evidence="4" type="ORF">TM448B00540_0019</name>
</gene>
<dbReference type="InterPro" id="IPR027434">
    <property type="entry name" value="Homing_endonucl"/>
</dbReference>
<dbReference type="InterPro" id="IPR027417">
    <property type="entry name" value="P-loop_NTPase"/>
</dbReference>
<evidence type="ECO:0000256" key="2">
    <source>
        <dbReference type="ARBA" id="ARBA00023000"/>
    </source>
</evidence>
<reference evidence="4" key="1">
    <citation type="submission" date="2020-03" db="EMBL/GenBank/DDBJ databases">
        <title>The deep terrestrial virosphere.</title>
        <authorList>
            <person name="Holmfeldt K."/>
            <person name="Nilsson E."/>
            <person name="Simone D."/>
            <person name="Lopez-Fernandez M."/>
            <person name="Wu X."/>
            <person name="de Brujin I."/>
            <person name="Lundin D."/>
            <person name="Andersson A."/>
            <person name="Bertilsson S."/>
            <person name="Dopson M."/>
        </authorList>
    </citation>
    <scope>NUCLEOTIDE SEQUENCE</scope>
    <source>
        <strain evidence="4">TM448B00540</strain>
    </source>
</reference>
<dbReference type="SUPFAM" id="SSF52540">
    <property type="entry name" value="P-loop containing nucleoside triphosphate hydrolases"/>
    <property type="match status" value="2"/>
</dbReference>
<evidence type="ECO:0000313" key="4">
    <source>
        <dbReference type="EMBL" id="QJH95829.1"/>
    </source>
</evidence>
<evidence type="ECO:0000259" key="3">
    <source>
        <dbReference type="PROSITE" id="PS50819"/>
    </source>
</evidence>
<dbReference type="InterPro" id="IPR036844">
    <property type="entry name" value="Hint_dom_sf"/>
</dbReference>
<keyword evidence="2" id="KW-0651">Protein splicing</keyword>
<dbReference type="Gene3D" id="3.10.28.10">
    <property type="entry name" value="Homing endonucleases"/>
    <property type="match status" value="1"/>
</dbReference>
<organism evidence="4">
    <name type="scientific">viral metagenome</name>
    <dbReference type="NCBI Taxonomy" id="1070528"/>
    <lineage>
        <taxon>unclassified sequences</taxon>
        <taxon>metagenomes</taxon>
        <taxon>organismal metagenomes</taxon>
    </lineage>
</organism>
<proteinExistence type="predicted"/>
<dbReference type="Gene3D" id="3.40.50.300">
    <property type="entry name" value="P-loop containing nucleotide triphosphate hydrolases"/>
    <property type="match status" value="2"/>
</dbReference>
<dbReference type="SUPFAM" id="SSF51294">
    <property type="entry name" value="Hedgehog/intein (Hint) domain"/>
    <property type="match status" value="1"/>
</dbReference>
<keyword evidence="1" id="KW-0068">Autocatalytic cleavage</keyword>
<dbReference type="Pfam" id="PF14520">
    <property type="entry name" value="HHH_5"/>
    <property type="match status" value="1"/>
</dbReference>
<feature type="domain" description="DOD-type homing endonuclease" evidence="3">
    <location>
        <begin position="311"/>
        <end position="450"/>
    </location>
</feature>
<dbReference type="InterPro" id="IPR006142">
    <property type="entry name" value="INTEIN"/>
</dbReference>
<dbReference type="PANTHER" id="PTHR22942">
    <property type="entry name" value="RECA/RAD51/RADA DNA STRAND-PAIRING FAMILY MEMBER"/>
    <property type="match status" value="1"/>
</dbReference>
<dbReference type="PROSITE" id="PS50818">
    <property type="entry name" value="INTEIN_C_TER"/>
    <property type="match status" value="1"/>
</dbReference>
<sequence length="707" mass="80257">MSREEEIELTSIKGIGPVTAQKLKELDITVDKLAVLRPEELSSELNITKKAAKDICNDAKDKALPRVIPVRTFNEQKRHIKEVVQRIPTGSTALDDIMGGGWRTESLHLLKGEYSSGKTQLAMQAAINVLKYLKRKIIWIETETGSVAGDSVIFVYNKLTKEYRTFFIEEFVNLIKNNILESTNFETPSVSINGEIVWKSILDVYAHQNTGRMNNIKGFSTGSVQLTPNHSTMVLNCKEDHGEYKDKKIRIERADSITFNDRLIVPTSIEENPIDWKFNISVVNFLGSNQYSRSWKILCKKISLDKDLSFILGAYLAEGSMTSGKYIRFSLGKSDREKQFAEKISSSIFNIFDCRPSILYSREGYITVQLCNKFAFRLFADIFGLERKSSFTKNIPVQMFNTSIENRNSFYNGYLTGDGYFDNIKKKWKFFTVSKRLAYDMLYLYLQDGIPVSINKDDNGFSGFVLADRKQIRGIRYGSSIGKKIVYNRSYPSQEEVYDLCLGNKDEEDNFLVNGIFVHNTFSPGRFEEMAKAVGVTIDGDNDFIFIPSTGSSTPYMQYLSYQRAIQIMLEKKLDVGLIVVDSFNASFREFYSGREMLPDRAREEARHLGYLDNISAKYNIAVILTGQVMGIPDPGGQLGERVKTGHTKVAYGGDILFHWCTYIISLDQMSSEKGGEWEAVLADSPDKPRAKCRFRIVSAGVRDIIK</sequence>
<dbReference type="PANTHER" id="PTHR22942:SF30">
    <property type="entry name" value="MEIOTIC RECOMBINATION PROTEIN DMC1_LIM15 HOMOLOG"/>
    <property type="match status" value="1"/>
</dbReference>
<dbReference type="InterPro" id="IPR004860">
    <property type="entry name" value="LAGLIDADG_dom"/>
</dbReference>
<protein>
    <submittedName>
        <fullName evidence="4">Putative DNA repair and recombination protein</fullName>
    </submittedName>
</protein>
<dbReference type="Gene3D" id="2.170.16.10">
    <property type="entry name" value="Hedgehog/Intein (Hint) domain"/>
    <property type="match status" value="1"/>
</dbReference>
<name>A0A6M3XDU5_9ZZZZ</name>
<dbReference type="InterPro" id="IPR013632">
    <property type="entry name" value="Rad51_C"/>
</dbReference>
<dbReference type="InterPro" id="IPR004042">
    <property type="entry name" value="Intein_endonuc_central"/>
</dbReference>
<dbReference type="GO" id="GO:0016539">
    <property type="term" value="P:intein-mediated protein splicing"/>
    <property type="evidence" value="ECO:0007669"/>
    <property type="project" value="InterPro"/>
</dbReference>
<dbReference type="Pfam" id="PF14528">
    <property type="entry name" value="LAGLIDADG_3"/>
    <property type="match status" value="1"/>
</dbReference>
<dbReference type="Gene3D" id="1.10.150.20">
    <property type="entry name" value="5' to 3' exonuclease, C-terminal subdomain"/>
    <property type="match status" value="1"/>
</dbReference>
<dbReference type="Pfam" id="PF08423">
    <property type="entry name" value="Rad51"/>
    <property type="match status" value="2"/>
</dbReference>